<dbReference type="RefSeq" id="WP_010798353.1">
    <property type="nucleotide sequence ID" value="NZ_CP069262.1"/>
</dbReference>
<sequence length="207" mass="22428">MPLVRNTLADQAGDDQPSGFEQLLDTLDSPDTAARRLAARAIARFPNASSALIDRLEEEAEPSVREAIITSLAAIADVSSVTALLDCLRSEDAALRNDAIEALKTAGVQHPGLIQNALQDYDADVRILAIGILESLKHPDVELWLIDLLEHDPHLNVCACAVDLLCEIGSERAVPALEACLERFPDEAYLRFAVDLAIQRLRGESAL</sequence>
<organism evidence="2 3">
    <name type="scientific">Pseudomonas luteola</name>
    <dbReference type="NCBI Taxonomy" id="47886"/>
    <lineage>
        <taxon>Bacteria</taxon>
        <taxon>Pseudomonadati</taxon>
        <taxon>Pseudomonadota</taxon>
        <taxon>Gammaproteobacteria</taxon>
        <taxon>Pseudomonadales</taxon>
        <taxon>Pseudomonadaceae</taxon>
        <taxon>Pseudomonas</taxon>
    </lineage>
</organism>
<dbReference type="InterPro" id="IPR016024">
    <property type="entry name" value="ARM-type_fold"/>
</dbReference>
<keyword evidence="4" id="KW-1185">Reference proteome</keyword>
<dbReference type="Proteomes" id="UP000626180">
    <property type="component" value="Unassembled WGS sequence"/>
</dbReference>
<dbReference type="EMBL" id="JADMCD010000003">
    <property type="protein sequence ID" value="MBF8640904.1"/>
    <property type="molecule type" value="Genomic_DNA"/>
</dbReference>
<evidence type="ECO:0000313" key="1">
    <source>
        <dbReference type="EMBL" id="MBF8640904.1"/>
    </source>
</evidence>
<dbReference type="EMBL" id="UAUF01000011">
    <property type="protein sequence ID" value="SPZ06303.1"/>
    <property type="molecule type" value="Genomic_DNA"/>
</dbReference>
<dbReference type="AlphaFoldDB" id="A0A2X2CGX8"/>
<dbReference type="SUPFAM" id="SSF48371">
    <property type="entry name" value="ARM repeat"/>
    <property type="match status" value="1"/>
</dbReference>
<proteinExistence type="predicted"/>
<dbReference type="InterPro" id="IPR011989">
    <property type="entry name" value="ARM-like"/>
</dbReference>
<evidence type="ECO:0000313" key="2">
    <source>
        <dbReference type="EMBL" id="SPZ06303.1"/>
    </source>
</evidence>
<dbReference type="InterPro" id="IPR004155">
    <property type="entry name" value="PBS_lyase_HEAT"/>
</dbReference>
<dbReference type="Pfam" id="PF13646">
    <property type="entry name" value="HEAT_2"/>
    <property type="match status" value="2"/>
</dbReference>
<accession>A0A2X2CGX8</accession>
<reference evidence="2 3" key="1">
    <citation type="submission" date="2018-06" db="EMBL/GenBank/DDBJ databases">
        <authorList>
            <consortium name="Pathogen Informatics"/>
            <person name="Doyle S."/>
        </authorList>
    </citation>
    <scope>NUCLEOTIDE SEQUENCE [LARGE SCALE GENOMIC DNA]</scope>
    <source>
        <strain evidence="2 3">NCTC11842</strain>
    </source>
</reference>
<dbReference type="Gene3D" id="1.25.10.10">
    <property type="entry name" value="Leucine-rich Repeat Variant"/>
    <property type="match status" value="2"/>
</dbReference>
<dbReference type="SMART" id="SM00567">
    <property type="entry name" value="EZ_HEAT"/>
    <property type="match status" value="4"/>
</dbReference>
<reference evidence="1 4" key="2">
    <citation type="submission" date="2020-10" db="EMBL/GenBank/DDBJ databases">
        <title>Genome sequences of Pseudomonas isolates.</title>
        <authorList>
            <person name="Wessels L."/>
            <person name="Reich F."/>
            <person name="Hammerl J."/>
        </authorList>
    </citation>
    <scope>NUCLEOTIDE SEQUENCE [LARGE SCALE GENOMIC DNA]</scope>
    <source>
        <strain evidence="1 4">20-MO00624-0</strain>
    </source>
</reference>
<evidence type="ECO:0000313" key="4">
    <source>
        <dbReference type="Proteomes" id="UP000626180"/>
    </source>
</evidence>
<gene>
    <name evidence="1" type="ORF">IRZ65_09425</name>
    <name evidence="2" type="ORF">NCTC11842_02195</name>
</gene>
<protein>
    <submittedName>
        <fullName evidence="1">HEAT repeat domain-containing protein</fullName>
    </submittedName>
    <submittedName>
        <fullName evidence="2">Putative oxidoreductase/HEAT repeat-containing protein</fullName>
    </submittedName>
</protein>
<name>A0A2X2CGX8_PSELU</name>
<evidence type="ECO:0000313" key="3">
    <source>
        <dbReference type="Proteomes" id="UP000250443"/>
    </source>
</evidence>
<dbReference type="Proteomes" id="UP000250443">
    <property type="component" value="Unassembled WGS sequence"/>
</dbReference>